<reference evidence="1 2" key="1">
    <citation type="submission" date="2020-10" db="EMBL/GenBank/DDBJ databases">
        <authorList>
            <person name="Malki K."/>
            <person name="Breitbart M."/>
        </authorList>
    </citation>
    <scope>NUCLEOTIDE SEQUENCE [LARGE SCALE GENOMIC DNA]</scope>
    <source>
        <strain evidence="1">Ct7MN831</strain>
    </source>
</reference>
<name>A0ABY4CL67_9VIRU</name>
<keyword evidence="2" id="KW-1185">Reference proteome</keyword>
<protein>
    <submittedName>
        <fullName evidence="1">Capsid protein</fullName>
    </submittedName>
</protein>
<proteinExistence type="predicted"/>
<evidence type="ECO:0000313" key="1">
    <source>
        <dbReference type="EMBL" id="UOF80440.1"/>
    </source>
</evidence>
<organism evidence="1 2">
    <name type="scientific">Circoviridae sp</name>
    <dbReference type="NCBI Taxonomy" id="1954248"/>
    <lineage>
        <taxon>Viruses</taxon>
        <taxon>Monodnaviria</taxon>
        <taxon>Shotokuvirae</taxon>
        <taxon>Cressdnaviricota</taxon>
        <taxon>Arfiviricetes</taxon>
        <taxon>Rohanvirales</taxon>
        <taxon>Nenyaviridae</taxon>
        <taxon>Galvornvirus</taxon>
        <taxon>Galvornvirus isengard</taxon>
    </lineage>
</organism>
<dbReference type="Proteomes" id="UP000830070">
    <property type="component" value="Segment"/>
</dbReference>
<dbReference type="EMBL" id="MW202684">
    <property type="protein sequence ID" value="UOF80440.1"/>
    <property type="molecule type" value="Genomic_DNA"/>
</dbReference>
<evidence type="ECO:0000313" key="2">
    <source>
        <dbReference type="Proteomes" id="UP000830070"/>
    </source>
</evidence>
<accession>A0ABY4CL67</accession>
<sequence>MPMRRGGRRGRRRAVTRVKRQYAEANINQGVKIKEMLDETGMVLMGTKDLKVQNLTIIRQGTEIDDRERQTARIVGIKIDGYFLNSFNVDGGVSPQIPLIVNMAIVFPKHDITLPTSNFFRREGGIVRGQEFYDTGNLDGLDYATKAINSDKIGVLWRKKFWLANAVTNSGYSSGSAGSTKMLTKYVPLYRSVQYTGSGADSCDDKLYLIWWCSAPSEPTGTGNTKGCYYNLRVRTYFRDPKN</sequence>